<sequence>MDVLGIPMGPVEVTNVERPSNSYPIIAQRRKHVNFFSTLPIVGKIVDFIEASNDCGRMFILSFLVVFNTIMEETKKSSTCNMSFLPSLTSNVSIDHMNWCGS</sequence>
<name>A0A9K3E5A7_HELAN</name>
<proteinExistence type="predicted"/>
<keyword evidence="2" id="KW-1185">Reference proteome</keyword>
<reference evidence="1" key="2">
    <citation type="submission" date="2020-06" db="EMBL/GenBank/DDBJ databases">
        <title>Helianthus annuus Genome sequencing and assembly Release 2.</title>
        <authorList>
            <person name="Gouzy J."/>
            <person name="Langlade N."/>
            <person name="Munos S."/>
        </authorList>
    </citation>
    <scope>NUCLEOTIDE SEQUENCE</scope>
    <source>
        <tissue evidence="1">Leaves</tissue>
    </source>
</reference>
<comment type="caution">
    <text evidence="1">The sequence shown here is derived from an EMBL/GenBank/DDBJ whole genome shotgun (WGS) entry which is preliminary data.</text>
</comment>
<dbReference type="Gramene" id="mRNA:HanXRQr2_Chr14g0622531">
    <property type="protein sequence ID" value="CDS:HanXRQr2_Chr14g0622531.1"/>
    <property type="gene ID" value="HanXRQr2_Chr14g0622531"/>
</dbReference>
<gene>
    <name evidence="1" type="ORF">HanXRQr2_Chr14g0622531</name>
</gene>
<dbReference type="EMBL" id="MNCJ02000329">
    <property type="protein sequence ID" value="KAF5767287.1"/>
    <property type="molecule type" value="Genomic_DNA"/>
</dbReference>
<evidence type="ECO:0000313" key="2">
    <source>
        <dbReference type="Proteomes" id="UP000215914"/>
    </source>
</evidence>
<organism evidence="1 2">
    <name type="scientific">Helianthus annuus</name>
    <name type="common">Common sunflower</name>
    <dbReference type="NCBI Taxonomy" id="4232"/>
    <lineage>
        <taxon>Eukaryota</taxon>
        <taxon>Viridiplantae</taxon>
        <taxon>Streptophyta</taxon>
        <taxon>Embryophyta</taxon>
        <taxon>Tracheophyta</taxon>
        <taxon>Spermatophyta</taxon>
        <taxon>Magnoliopsida</taxon>
        <taxon>eudicotyledons</taxon>
        <taxon>Gunneridae</taxon>
        <taxon>Pentapetalae</taxon>
        <taxon>asterids</taxon>
        <taxon>campanulids</taxon>
        <taxon>Asterales</taxon>
        <taxon>Asteraceae</taxon>
        <taxon>Asteroideae</taxon>
        <taxon>Heliantheae alliance</taxon>
        <taxon>Heliantheae</taxon>
        <taxon>Helianthus</taxon>
    </lineage>
</organism>
<accession>A0A9K3E5A7</accession>
<dbReference type="AlphaFoldDB" id="A0A9K3E5A7"/>
<protein>
    <submittedName>
        <fullName evidence="1">Uncharacterized protein</fullName>
    </submittedName>
</protein>
<reference evidence="1" key="1">
    <citation type="journal article" date="2017" name="Nature">
        <title>The sunflower genome provides insights into oil metabolism, flowering and Asterid evolution.</title>
        <authorList>
            <person name="Badouin H."/>
            <person name="Gouzy J."/>
            <person name="Grassa C.J."/>
            <person name="Murat F."/>
            <person name="Staton S.E."/>
            <person name="Cottret L."/>
            <person name="Lelandais-Briere C."/>
            <person name="Owens G.L."/>
            <person name="Carrere S."/>
            <person name="Mayjonade B."/>
            <person name="Legrand L."/>
            <person name="Gill N."/>
            <person name="Kane N.C."/>
            <person name="Bowers J.E."/>
            <person name="Hubner S."/>
            <person name="Bellec A."/>
            <person name="Berard A."/>
            <person name="Berges H."/>
            <person name="Blanchet N."/>
            <person name="Boniface M.C."/>
            <person name="Brunel D."/>
            <person name="Catrice O."/>
            <person name="Chaidir N."/>
            <person name="Claudel C."/>
            <person name="Donnadieu C."/>
            <person name="Faraut T."/>
            <person name="Fievet G."/>
            <person name="Helmstetter N."/>
            <person name="King M."/>
            <person name="Knapp S.J."/>
            <person name="Lai Z."/>
            <person name="Le Paslier M.C."/>
            <person name="Lippi Y."/>
            <person name="Lorenzon L."/>
            <person name="Mandel J.R."/>
            <person name="Marage G."/>
            <person name="Marchand G."/>
            <person name="Marquand E."/>
            <person name="Bret-Mestries E."/>
            <person name="Morien E."/>
            <person name="Nambeesan S."/>
            <person name="Nguyen T."/>
            <person name="Pegot-Espagnet P."/>
            <person name="Pouilly N."/>
            <person name="Raftis F."/>
            <person name="Sallet E."/>
            <person name="Schiex T."/>
            <person name="Thomas J."/>
            <person name="Vandecasteele C."/>
            <person name="Vares D."/>
            <person name="Vear F."/>
            <person name="Vautrin S."/>
            <person name="Crespi M."/>
            <person name="Mangin B."/>
            <person name="Burke J.M."/>
            <person name="Salse J."/>
            <person name="Munos S."/>
            <person name="Vincourt P."/>
            <person name="Rieseberg L.H."/>
            <person name="Langlade N.B."/>
        </authorList>
    </citation>
    <scope>NUCLEOTIDE SEQUENCE</scope>
    <source>
        <tissue evidence="1">Leaves</tissue>
    </source>
</reference>
<dbReference type="Proteomes" id="UP000215914">
    <property type="component" value="Unassembled WGS sequence"/>
</dbReference>
<evidence type="ECO:0000313" key="1">
    <source>
        <dbReference type="EMBL" id="KAF5767287.1"/>
    </source>
</evidence>